<sequence>MDTLRAFPPDTLIAMEACQSAHYWGRTLQAMGYEIRLIPTQHVKALCKNQKNDANDALAICETACRPGIHFVPVKTLEQQDISTMQCPTT</sequence>
<evidence type="ECO:0000313" key="1">
    <source>
        <dbReference type="EMBL" id="MQL46706.1"/>
    </source>
</evidence>
<accession>A0A7C9KPB0</accession>
<dbReference type="EMBL" id="WHZZ01000001">
    <property type="protein sequence ID" value="MQL46706.1"/>
    <property type="molecule type" value="Genomic_DNA"/>
</dbReference>
<dbReference type="PANTHER" id="PTHR33055:SF3">
    <property type="entry name" value="PUTATIVE TRANSPOSASE FOR IS117-RELATED"/>
    <property type="match status" value="1"/>
</dbReference>
<dbReference type="PANTHER" id="PTHR33055">
    <property type="entry name" value="TRANSPOSASE FOR INSERTION SEQUENCE ELEMENT IS1111A"/>
    <property type="match status" value="1"/>
</dbReference>
<proteinExistence type="predicted"/>
<evidence type="ECO:0000313" key="2">
    <source>
        <dbReference type="Proteomes" id="UP000481739"/>
    </source>
</evidence>
<organism evidence="1 2">
    <name type="scientific">Photorhabdus khanii</name>
    <dbReference type="NCBI Taxonomy" id="1004150"/>
    <lineage>
        <taxon>Bacteria</taxon>
        <taxon>Pseudomonadati</taxon>
        <taxon>Pseudomonadota</taxon>
        <taxon>Gammaproteobacteria</taxon>
        <taxon>Enterobacterales</taxon>
        <taxon>Morganellaceae</taxon>
        <taxon>Photorhabdus</taxon>
    </lineage>
</organism>
<dbReference type="Proteomes" id="UP000481739">
    <property type="component" value="Unassembled WGS sequence"/>
</dbReference>
<gene>
    <name evidence="1" type="ORF">GEA64_01315</name>
</gene>
<name>A0A7C9KPB0_9GAMM</name>
<protein>
    <submittedName>
        <fullName evidence="1">Transposase</fullName>
    </submittedName>
</protein>
<comment type="caution">
    <text evidence="1">The sequence shown here is derived from an EMBL/GenBank/DDBJ whole genome shotgun (WGS) entry which is preliminary data.</text>
</comment>
<dbReference type="AlphaFoldDB" id="A0A7C9KPB0"/>
<reference evidence="1 2" key="1">
    <citation type="journal article" date="2019" name="Nature">
        <title>A new antibiotic selectively kills Gram-negative pathogens.</title>
        <authorList>
            <person name="Imai Y."/>
            <person name="Meyer K.J."/>
            <person name="Iinishi A."/>
            <person name="Favre-Godal Q."/>
            <person name="Green R."/>
            <person name="Manuse S."/>
            <person name="Caboni M."/>
            <person name="Mori M."/>
            <person name="Niles S."/>
            <person name="Ghiglieri M."/>
            <person name="Honrao C."/>
            <person name="Ma X."/>
            <person name="Guo J.J."/>
            <person name="Makriyannis A."/>
            <person name="Linares-Otoya L."/>
            <person name="Boehringer N."/>
            <person name="Wuisan Z.G."/>
            <person name="Kaur H."/>
            <person name="Wu R."/>
            <person name="Mateus A."/>
            <person name="Typas A."/>
            <person name="Savitski M.M."/>
            <person name="Espinoza J.L."/>
            <person name="O'Rourke A."/>
            <person name="Nelson K.E."/>
            <person name="Hiller S."/>
            <person name="Noinaj N."/>
            <person name="Schaeberle T.F."/>
            <person name="D'Onofrio A."/>
            <person name="Lewis K."/>
        </authorList>
    </citation>
    <scope>NUCLEOTIDE SEQUENCE [LARGE SCALE GENOMIC DNA]</scope>
    <source>
        <strain evidence="1 2">HGB 1456</strain>
    </source>
</reference>
<dbReference type="InterPro" id="IPR047650">
    <property type="entry name" value="Transpos_IS110"/>
</dbReference>